<evidence type="ECO:0000256" key="5">
    <source>
        <dbReference type="ARBA" id="ARBA00023277"/>
    </source>
</evidence>
<dbReference type="InterPro" id="IPR050542">
    <property type="entry name" value="Glycosyl_Hydrlase18_Chitinase"/>
</dbReference>
<dbReference type="PANTHER" id="PTHR45708">
    <property type="entry name" value="ENDOCHITINASE"/>
    <property type="match status" value="1"/>
</dbReference>
<feature type="domain" description="GH18" evidence="12">
    <location>
        <begin position="136"/>
        <end position="454"/>
    </location>
</feature>
<name>W2SDN6_CYPE1</name>
<gene>
    <name evidence="13" type="ORF">HMPREF1541_00996</name>
</gene>
<accession>W2SDN6</accession>
<keyword evidence="5" id="KW-0119">Carbohydrate metabolism</keyword>
<dbReference type="AlphaFoldDB" id="W2SDN6"/>
<reference evidence="13 14" key="1">
    <citation type="submission" date="2013-03" db="EMBL/GenBank/DDBJ databases">
        <title>The Genome Sequence of Phialophora europaea CBS 101466.</title>
        <authorList>
            <consortium name="The Broad Institute Genomics Platform"/>
            <person name="Cuomo C."/>
            <person name="de Hoog S."/>
            <person name="Gorbushina A."/>
            <person name="Walker B."/>
            <person name="Young S.K."/>
            <person name="Zeng Q."/>
            <person name="Gargeya S."/>
            <person name="Fitzgerald M."/>
            <person name="Haas B."/>
            <person name="Abouelleil A."/>
            <person name="Allen A.W."/>
            <person name="Alvarado L."/>
            <person name="Arachchi H.M."/>
            <person name="Berlin A.M."/>
            <person name="Chapman S.B."/>
            <person name="Gainer-Dewar J."/>
            <person name="Goldberg J."/>
            <person name="Griggs A."/>
            <person name="Gujja S."/>
            <person name="Hansen M."/>
            <person name="Howarth C."/>
            <person name="Imamovic A."/>
            <person name="Ireland A."/>
            <person name="Larimer J."/>
            <person name="McCowan C."/>
            <person name="Murphy C."/>
            <person name="Pearson M."/>
            <person name="Poon T.W."/>
            <person name="Priest M."/>
            <person name="Roberts A."/>
            <person name="Saif S."/>
            <person name="Shea T."/>
            <person name="Sisk P."/>
            <person name="Sykes S."/>
            <person name="Wortman J."/>
            <person name="Nusbaum C."/>
            <person name="Birren B."/>
        </authorList>
    </citation>
    <scope>NUCLEOTIDE SEQUENCE [LARGE SCALE GENOMIC DNA]</scope>
    <source>
        <strain evidence="13 14">CBS 101466</strain>
    </source>
</reference>
<keyword evidence="6 8" id="KW-0326">Glycosidase</keyword>
<keyword evidence="3 8" id="KW-0378">Hydrolase</keyword>
<evidence type="ECO:0000256" key="9">
    <source>
        <dbReference type="RuleBase" id="RU004453"/>
    </source>
</evidence>
<dbReference type="InParanoid" id="W2SDN6"/>
<dbReference type="Pfam" id="PF00704">
    <property type="entry name" value="Glyco_hydro_18"/>
    <property type="match status" value="1"/>
</dbReference>
<dbReference type="SUPFAM" id="SSF51445">
    <property type="entry name" value="(Trans)glycosidases"/>
    <property type="match status" value="1"/>
</dbReference>
<dbReference type="PROSITE" id="PS01095">
    <property type="entry name" value="GH18_1"/>
    <property type="match status" value="1"/>
</dbReference>
<dbReference type="RefSeq" id="XP_008711519.1">
    <property type="nucleotide sequence ID" value="XM_008713297.1"/>
</dbReference>
<evidence type="ECO:0000256" key="4">
    <source>
        <dbReference type="ARBA" id="ARBA00023024"/>
    </source>
</evidence>
<dbReference type="HOGENOM" id="CLU_007818_2_0_1"/>
<evidence type="ECO:0000256" key="7">
    <source>
        <dbReference type="ARBA" id="ARBA00023326"/>
    </source>
</evidence>
<dbReference type="eggNOG" id="KOG4701">
    <property type="taxonomic scope" value="Eukaryota"/>
</dbReference>
<dbReference type="PANTHER" id="PTHR45708:SF49">
    <property type="entry name" value="ENDOCHITINASE"/>
    <property type="match status" value="1"/>
</dbReference>
<feature type="chain" id="PRO_5004824344" description="chitinase" evidence="11">
    <location>
        <begin position="23"/>
        <end position="454"/>
    </location>
</feature>
<dbReference type="InterPro" id="IPR001223">
    <property type="entry name" value="Glyco_hydro18_cat"/>
</dbReference>
<dbReference type="InterPro" id="IPR001579">
    <property type="entry name" value="Glyco_hydro_18_chit_AS"/>
</dbReference>
<sequence length="454" mass="48563">MLPRSLLRTLLPALGCLAQLSASSPLESVYQSNIRSIRRNDVLEDRNTQLLRLSEDDASNETEGQDASWLHEHSKLERADLDRLLGELGLTYGDARELVKRYAGTDPVCTSAGPSSTAAPTSQPTSTAPVSAGARNMNVVYYAQTPATNQVPLSDICRDPNVDIVILSFITDFYSAGGYPMLNLGPRCWAANSVQQAAGATGLLDCVGDGFANQVAACQQAGKKMMLSVGGAIATNDLPSAQAATTAAQMIWDLFLGGSDARLQPLRPFGPNIKLDGIDIDNEAPAYSTYIPEFVSALRTLYAQDSSKQYFLSAAPQCPRPDQSIPMPQIIPDLDYVFVQFYNNPQCNVNAGTGFLNSLQSWSQDLLAASPGAPRRRRAMVNSGRPPPKVFIGVLAAEGSGHVTPAELMTILNTVKGLNIPNLGGVSYWDGAYQALSGQGGQKSYAEVVRETLA</sequence>
<evidence type="ECO:0000256" key="6">
    <source>
        <dbReference type="ARBA" id="ARBA00023295"/>
    </source>
</evidence>
<evidence type="ECO:0000256" key="2">
    <source>
        <dbReference type="ARBA" id="ARBA00012729"/>
    </source>
</evidence>
<keyword evidence="4" id="KW-0146">Chitin degradation</keyword>
<dbReference type="Proteomes" id="UP000030752">
    <property type="component" value="Unassembled WGS sequence"/>
</dbReference>
<keyword evidence="7" id="KW-0624">Polysaccharide degradation</keyword>
<dbReference type="GO" id="GO:0008843">
    <property type="term" value="F:endochitinase activity"/>
    <property type="evidence" value="ECO:0007669"/>
    <property type="project" value="UniProtKB-EC"/>
</dbReference>
<evidence type="ECO:0000256" key="3">
    <source>
        <dbReference type="ARBA" id="ARBA00022801"/>
    </source>
</evidence>
<dbReference type="GO" id="GO:0005576">
    <property type="term" value="C:extracellular region"/>
    <property type="evidence" value="ECO:0007669"/>
    <property type="project" value="TreeGrafter"/>
</dbReference>
<dbReference type="VEuPathDB" id="FungiDB:HMPREF1541_00996"/>
<dbReference type="InterPro" id="IPR017853">
    <property type="entry name" value="GH"/>
</dbReference>
<feature type="compositionally biased region" description="Low complexity" evidence="10">
    <location>
        <begin position="110"/>
        <end position="130"/>
    </location>
</feature>
<evidence type="ECO:0000313" key="14">
    <source>
        <dbReference type="Proteomes" id="UP000030752"/>
    </source>
</evidence>
<dbReference type="Gene3D" id="3.20.20.80">
    <property type="entry name" value="Glycosidases"/>
    <property type="match status" value="1"/>
</dbReference>
<evidence type="ECO:0000313" key="13">
    <source>
        <dbReference type="EMBL" id="ETN46807.1"/>
    </source>
</evidence>
<dbReference type="EMBL" id="KB822711">
    <property type="protein sequence ID" value="ETN46807.1"/>
    <property type="molecule type" value="Genomic_DNA"/>
</dbReference>
<protein>
    <recommendedName>
        <fullName evidence="2">chitinase</fullName>
        <ecNumber evidence="2">3.2.1.14</ecNumber>
    </recommendedName>
</protein>
<dbReference type="EC" id="3.2.1.14" evidence="2"/>
<evidence type="ECO:0000256" key="8">
    <source>
        <dbReference type="RuleBase" id="RU000489"/>
    </source>
</evidence>
<comment type="catalytic activity">
    <reaction evidence="1">
        <text>Random endo-hydrolysis of N-acetyl-beta-D-glucosaminide (1-&gt;4)-beta-linkages in chitin and chitodextrins.</text>
        <dbReference type="EC" id="3.2.1.14"/>
    </reaction>
</comment>
<evidence type="ECO:0000256" key="10">
    <source>
        <dbReference type="SAM" id="MobiDB-lite"/>
    </source>
</evidence>
<evidence type="ECO:0000259" key="12">
    <source>
        <dbReference type="PROSITE" id="PS51910"/>
    </source>
</evidence>
<dbReference type="GO" id="GO:0006032">
    <property type="term" value="P:chitin catabolic process"/>
    <property type="evidence" value="ECO:0007669"/>
    <property type="project" value="UniProtKB-KW"/>
</dbReference>
<dbReference type="FunCoup" id="W2SDN6">
    <property type="interactions" value="152"/>
</dbReference>
<dbReference type="OrthoDB" id="2425929at2759"/>
<feature type="signal peptide" evidence="11">
    <location>
        <begin position="1"/>
        <end position="22"/>
    </location>
</feature>
<dbReference type="GeneID" id="19968335"/>
<dbReference type="PROSITE" id="PS51910">
    <property type="entry name" value="GH18_2"/>
    <property type="match status" value="1"/>
</dbReference>
<feature type="region of interest" description="Disordered" evidence="10">
    <location>
        <begin position="109"/>
        <end position="130"/>
    </location>
</feature>
<comment type="similarity">
    <text evidence="9">Belongs to the glycosyl hydrolase 18 family.</text>
</comment>
<dbReference type="STRING" id="1220924.W2SDN6"/>
<keyword evidence="14" id="KW-1185">Reference proteome</keyword>
<proteinExistence type="inferred from homology"/>
<evidence type="ECO:0000256" key="1">
    <source>
        <dbReference type="ARBA" id="ARBA00000822"/>
    </source>
</evidence>
<organism evidence="13 14">
    <name type="scientific">Cyphellophora europaea (strain CBS 101466)</name>
    <name type="common">Phialophora europaea</name>
    <dbReference type="NCBI Taxonomy" id="1220924"/>
    <lineage>
        <taxon>Eukaryota</taxon>
        <taxon>Fungi</taxon>
        <taxon>Dikarya</taxon>
        <taxon>Ascomycota</taxon>
        <taxon>Pezizomycotina</taxon>
        <taxon>Eurotiomycetes</taxon>
        <taxon>Chaetothyriomycetidae</taxon>
        <taxon>Chaetothyriales</taxon>
        <taxon>Cyphellophoraceae</taxon>
        <taxon>Cyphellophora</taxon>
    </lineage>
</organism>
<evidence type="ECO:0000256" key="11">
    <source>
        <dbReference type="SAM" id="SignalP"/>
    </source>
</evidence>
<keyword evidence="11" id="KW-0732">Signal</keyword>
<dbReference type="GO" id="GO:0000272">
    <property type="term" value="P:polysaccharide catabolic process"/>
    <property type="evidence" value="ECO:0007669"/>
    <property type="project" value="UniProtKB-KW"/>
</dbReference>